<evidence type="ECO:0000313" key="1">
    <source>
        <dbReference type="EMBL" id="QKE64223.1"/>
    </source>
</evidence>
<accession>A0A6M8FDE0</accession>
<dbReference type="KEGG" id="pcam:HNE05_12970"/>
<evidence type="ECO:0000313" key="2">
    <source>
        <dbReference type="Proteomes" id="UP000501379"/>
    </source>
</evidence>
<proteinExistence type="predicted"/>
<gene>
    <name evidence="1" type="ORF">HNE05_12970</name>
</gene>
<reference evidence="1" key="1">
    <citation type="submission" date="2020-07" db="EMBL/GenBank/DDBJ databases">
        <title>Nitrate ammonifying Pseudomonas campi sp. nov. isolated from German agricultural grassland.</title>
        <authorList>
            <person name="Timsy T."/>
            <person name="Ulrich A."/>
            <person name="Spanner T."/>
            <person name="Foesel B."/>
            <person name="Kolb S."/>
            <person name="Horn M.A."/>
            <person name="Behrendt U."/>
        </authorList>
    </citation>
    <scope>NUCLEOTIDE SEQUENCE</scope>
    <source>
        <strain evidence="1">S1-A32-2</strain>
    </source>
</reference>
<dbReference type="EMBL" id="CP053697">
    <property type="protein sequence ID" value="QKE64223.1"/>
    <property type="molecule type" value="Genomic_DNA"/>
</dbReference>
<name>A0A6M8FDE0_9GAMM</name>
<sequence>MLSAQPQDRDYLIDSLDDVEAITLIDELSINVQDHHWLAYCALGGHEHYDLPDIDEQTGISLPELYHEAA</sequence>
<protein>
    <submittedName>
        <fullName evidence="1">Uncharacterized protein</fullName>
    </submittedName>
</protein>
<organism evidence="1 2">
    <name type="scientific">Aquipseudomonas campi</name>
    <dbReference type="NCBI Taxonomy" id="2731681"/>
    <lineage>
        <taxon>Bacteria</taxon>
        <taxon>Pseudomonadati</taxon>
        <taxon>Pseudomonadota</taxon>
        <taxon>Gammaproteobacteria</taxon>
        <taxon>Pseudomonadales</taxon>
        <taxon>Pseudomonadaceae</taxon>
        <taxon>Aquipseudomonas</taxon>
    </lineage>
</organism>
<keyword evidence="2" id="KW-1185">Reference proteome</keyword>
<dbReference type="Proteomes" id="UP000501379">
    <property type="component" value="Chromosome"/>
</dbReference>
<dbReference type="RefSeq" id="WP_173208949.1">
    <property type="nucleotide sequence ID" value="NZ_CP053697.2"/>
</dbReference>
<dbReference type="AlphaFoldDB" id="A0A6M8FDE0"/>